<accession>A0ABV7TJ47</accession>
<dbReference type="EMBL" id="JBHRXI010000016">
    <property type="protein sequence ID" value="MFC3615071.1"/>
    <property type="molecule type" value="Genomic_DNA"/>
</dbReference>
<evidence type="ECO:0000256" key="4">
    <source>
        <dbReference type="SAM" id="MobiDB-lite"/>
    </source>
</evidence>
<feature type="region of interest" description="Disordered" evidence="4">
    <location>
        <begin position="217"/>
        <end position="243"/>
    </location>
</feature>
<dbReference type="InterPro" id="IPR050808">
    <property type="entry name" value="Phage_Integrase"/>
</dbReference>
<comment type="similarity">
    <text evidence="1">Belongs to the 'phage' integrase family.</text>
</comment>
<dbReference type="Proteomes" id="UP001595629">
    <property type="component" value="Unassembled WGS sequence"/>
</dbReference>
<dbReference type="Gene3D" id="1.10.150.130">
    <property type="match status" value="1"/>
</dbReference>
<feature type="domain" description="Integrase DNA-binding" evidence="5">
    <location>
        <begin position="45"/>
        <end position="122"/>
    </location>
</feature>
<evidence type="ECO:0000256" key="2">
    <source>
        <dbReference type="ARBA" id="ARBA00022908"/>
    </source>
</evidence>
<keyword evidence="7" id="KW-1185">Reference proteome</keyword>
<dbReference type="SUPFAM" id="SSF56349">
    <property type="entry name" value="DNA breaking-rejoining enzymes"/>
    <property type="match status" value="1"/>
</dbReference>
<reference evidence="7" key="1">
    <citation type="journal article" date="2019" name="Int. J. Syst. Evol. Microbiol.">
        <title>The Global Catalogue of Microorganisms (GCM) 10K type strain sequencing project: providing services to taxonomists for standard genome sequencing and annotation.</title>
        <authorList>
            <consortium name="The Broad Institute Genomics Platform"/>
            <consortium name="The Broad Institute Genome Sequencing Center for Infectious Disease"/>
            <person name="Wu L."/>
            <person name="Ma J."/>
        </authorList>
    </citation>
    <scope>NUCLEOTIDE SEQUENCE [LARGE SCALE GENOMIC DNA]</scope>
    <source>
        <strain evidence="7">KCTC 42911</strain>
    </source>
</reference>
<gene>
    <name evidence="6" type="ORF">ACFORG_14985</name>
</gene>
<evidence type="ECO:0000313" key="7">
    <source>
        <dbReference type="Proteomes" id="UP001595629"/>
    </source>
</evidence>
<evidence type="ECO:0000256" key="3">
    <source>
        <dbReference type="ARBA" id="ARBA00023125"/>
    </source>
</evidence>
<comment type="caution">
    <text evidence="6">The sequence shown here is derived from an EMBL/GenBank/DDBJ whole genome shotgun (WGS) entry which is preliminary data.</text>
</comment>
<organism evidence="6 7">
    <name type="scientific">Lutimaribacter marinistellae</name>
    <dbReference type="NCBI Taxonomy" id="1820329"/>
    <lineage>
        <taxon>Bacteria</taxon>
        <taxon>Pseudomonadati</taxon>
        <taxon>Pseudomonadota</taxon>
        <taxon>Alphaproteobacteria</taxon>
        <taxon>Rhodobacterales</taxon>
        <taxon>Roseobacteraceae</taxon>
        <taxon>Lutimaribacter</taxon>
    </lineage>
</organism>
<dbReference type="InterPro" id="IPR025166">
    <property type="entry name" value="Integrase_DNA_bind_dom"/>
</dbReference>
<evidence type="ECO:0000259" key="5">
    <source>
        <dbReference type="Pfam" id="PF13356"/>
    </source>
</evidence>
<name>A0ABV7TJ47_9RHOB</name>
<dbReference type="InterPro" id="IPR038488">
    <property type="entry name" value="Integrase_DNA-bd_sf"/>
</dbReference>
<proteinExistence type="inferred from homology"/>
<dbReference type="InterPro" id="IPR011010">
    <property type="entry name" value="DNA_brk_join_enz"/>
</dbReference>
<dbReference type="Gene3D" id="3.30.160.390">
    <property type="entry name" value="Integrase, DNA-binding domain"/>
    <property type="match status" value="1"/>
</dbReference>
<keyword evidence="3 6" id="KW-0238">DNA-binding</keyword>
<dbReference type="PANTHER" id="PTHR30629">
    <property type="entry name" value="PROPHAGE INTEGRASE"/>
    <property type="match status" value="1"/>
</dbReference>
<keyword evidence="2" id="KW-0229">DNA integration</keyword>
<sequence>MDNLPPREQARQLLETAAALPVRGELRSAIQNALEIASRSRRGGLTDLNYRNAKPGDRILDPDRPGLLMRATKTRRMWFYRFTPPGSTKQTEHHLGDYPEMSVEEARLAWAPLRAARLKGEVPGNSPDQLTVRELCERFIHYYAARKKSSARKDQLLLERAVVSALGDKAVVDVSVEDVQALVSAQVAAGNARQAEILRSTVRTMFRVALGQTPLPAARTAAHRADKAPDTPWIPRDTPNPAV</sequence>
<dbReference type="PANTHER" id="PTHR30629:SF2">
    <property type="entry name" value="PROPHAGE INTEGRASE INTS-RELATED"/>
    <property type="match status" value="1"/>
</dbReference>
<dbReference type="Pfam" id="PF13356">
    <property type="entry name" value="Arm-DNA-bind_3"/>
    <property type="match status" value="1"/>
</dbReference>
<dbReference type="GO" id="GO:0003677">
    <property type="term" value="F:DNA binding"/>
    <property type="evidence" value="ECO:0007669"/>
    <property type="project" value="UniProtKB-KW"/>
</dbReference>
<evidence type="ECO:0000256" key="1">
    <source>
        <dbReference type="ARBA" id="ARBA00008857"/>
    </source>
</evidence>
<evidence type="ECO:0000313" key="6">
    <source>
        <dbReference type="EMBL" id="MFC3615071.1"/>
    </source>
</evidence>
<dbReference type="InterPro" id="IPR010998">
    <property type="entry name" value="Integrase_recombinase_N"/>
</dbReference>
<dbReference type="RefSeq" id="WP_386736341.1">
    <property type="nucleotide sequence ID" value="NZ_JBHRXI010000016.1"/>
</dbReference>
<protein>
    <submittedName>
        <fullName evidence="6">Integrase arm-type DNA-binding domain-containing protein</fullName>
    </submittedName>
</protein>